<dbReference type="AlphaFoldDB" id="A0A2R3Z5N1"/>
<dbReference type="KEGG" id="grs:C7S20_10060"/>
<evidence type="ECO:0000313" key="1">
    <source>
        <dbReference type="EMBL" id="AVR45581.1"/>
    </source>
</evidence>
<dbReference type="RefSeq" id="WP_107012358.1">
    <property type="nucleotide sequence ID" value="NZ_CP028136.1"/>
</dbReference>
<sequence>MKKIGIWIDRKNAKIISISEEEERLNTISSHLHFFKHKGFSRAAMKWGGPQDVLSAKTIEEKEKNHLNTYFDEVIEAVRKAEAIAVFGPGEIPRMFTHRLERKNKILWTRLKTVEKTDKLSDKQFKAHVRNFYRWGSV</sequence>
<dbReference type="Proteomes" id="UP000241507">
    <property type="component" value="Chromosome"/>
</dbReference>
<accession>A0A2R3Z5N1</accession>
<reference evidence="2" key="1">
    <citation type="submission" date="2018-03" db="EMBL/GenBank/DDBJ databases">
        <title>Gramella fulva sp. nov., isolated from a dry surface of tidal flat.</title>
        <authorList>
            <person name="Hwang S.H."/>
            <person name="Hwang W.M."/>
            <person name="Kang K."/>
            <person name="Ahn T.-Y."/>
        </authorList>
    </citation>
    <scope>NUCLEOTIDE SEQUENCE [LARGE SCALE GENOMIC DNA]</scope>
    <source>
        <strain evidence="2">SH35</strain>
    </source>
</reference>
<evidence type="ECO:0000313" key="2">
    <source>
        <dbReference type="Proteomes" id="UP000241507"/>
    </source>
</evidence>
<dbReference type="EMBL" id="CP028136">
    <property type="protein sequence ID" value="AVR45581.1"/>
    <property type="molecule type" value="Genomic_DNA"/>
</dbReference>
<keyword evidence="2" id="KW-1185">Reference proteome</keyword>
<evidence type="ECO:0008006" key="3">
    <source>
        <dbReference type="Google" id="ProtNLM"/>
    </source>
</evidence>
<organism evidence="1 2">
    <name type="scientific">Christiangramia fulva</name>
    <dbReference type="NCBI Taxonomy" id="2126553"/>
    <lineage>
        <taxon>Bacteria</taxon>
        <taxon>Pseudomonadati</taxon>
        <taxon>Bacteroidota</taxon>
        <taxon>Flavobacteriia</taxon>
        <taxon>Flavobacteriales</taxon>
        <taxon>Flavobacteriaceae</taxon>
        <taxon>Christiangramia</taxon>
    </lineage>
</organism>
<dbReference type="SUPFAM" id="SSF53137">
    <property type="entry name" value="Translational machinery components"/>
    <property type="match status" value="1"/>
</dbReference>
<proteinExistence type="predicted"/>
<protein>
    <recommendedName>
        <fullName evidence="3">Host attachment protein</fullName>
    </recommendedName>
</protein>
<name>A0A2R3Z5N1_9FLAO</name>
<dbReference type="OrthoDB" id="594984at2"/>
<gene>
    <name evidence="1" type="ORF">C7S20_10060</name>
</gene>